<dbReference type="NCBIfam" id="TIGR02677">
    <property type="entry name" value="TIGR02677 family protein"/>
    <property type="match status" value="1"/>
</dbReference>
<evidence type="ECO:0000313" key="2">
    <source>
        <dbReference type="Proteomes" id="UP000630615"/>
    </source>
</evidence>
<evidence type="ECO:0000313" key="1">
    <source>
        <dbReference type="EMBL" id="GGC79314.1"/>
    </source>
</evidence>
<keyword evidence="2" id="KW-1185">Reference proteome</keyword>
<dbReference type="InterPro" id="IPR013493">
    <property type="entry name" value="CHP02677"/>
</dbReference>
<organism evidence="1 2">
    <name type="scientific">Enterococcus wangshanyuanii</name>
    <dbReference type="NCBI Taxonomy" id="2005703"/>
    <lineage>
        <taxon>Bacteria</taxon>
        <taxon>Bacillati</taxon>
        <taxon>Bacillota</taxon>
        <taxon>Bacilli</taxon>
        <taxon>Lactobacillales</taxon>
        <taxon>Enterococcaceae</taxon>
        <taxon>Enterococcus</taxon>
    </lineage>
</organism>
<comment type="caution">
    <text evidence="1">The sequence shown here is derived from an EMBL/GenBank/DDBJ whole genome shotgun (WGS) entry which is preliminary data.</text>
</comment>
<dbReference type="Proteomes" id="UP000630615">
    <property type="component" value="Unassembled WGS sequence"/>
</dbReference>
<protein>
    <submittedName>
        <fullName evidence="1">TIGR02677 family protein</fullName>
    </submittedName>
</protein>
<dbReference type="EMBL" id="BMKI01000001">
    <property type="protein sequence ID" value="GGC79314.1"/>
    <property type="molecule type" value="Genomic_DNA"/>
</dbReference>
<reference evidence="2" key="1">
    <citation type="journal article" date="2019" name="Int. J. Syst. Evol. Microbiol.">
        <title>The Global Catalogue of Microorganisms (GCM) 10K type strain sequencing project: providing services to taxonomists for standard genome sequencing and annotation.</title>
        <authorList>
            <consortium name="The Broad Institute Genomics Platform"/>
            <consortium name="The Broad Institute Genome Sequencing Center for Infectious Disease"/>
            <person name="Wu L."/>
            <person name="Ma J."/>
        </authorList>
    </citation>
    <scope>NUCLEOTIDE SEQUENCE [LARGE SCALE GENOMIC DNA]</scope>
    <source>
        <strain evidence="2">CGMCC 1.15942</strain>
    </source>
</reference>
<gene>
    <name evidence="1" type="ORF">GCM10011573_06220</name>
</gene>
<name>A0ABQ1NKA7_9ENTE</name>
<dbReference type="Pfam" id="PF09660">
    <property type="entry name" value="DUF2397"/>
    <property type="match status" value="1"/>
</dbReference>
<proteinExistence type="predicted"/>
<accession>A0ABQ1NKA7</accession>
<sequence>MMKKIMPANYLTVENFERYRRIMGRFYQRHRQMQGSLYRPEVIEMMQQDYSEDYGELEVDQDLENLVSWGNLEKQQEMIQPRSIEEWRNKNFRYQITEAGVLVEEMVYQITHSKQVSKGALDEGDFRRLLQLLTDLINHAGDPVELWLDIRAEFGQIRKKTANYIRYITSPEVDSRMKTEAFLIYKDNFMNYLREFIVSVQNLYFRFQEVIQKFSTINQQELIAGLYLKEQEVPIFDGITESEVADQVVGEMNALHDWFIGGGQRPSEYDNLMEQTNQMIAKITNLIYYFGQEIRQYQSRKKDYLHLASWFSKVEELSEAQKMYAGIFGLEHSRHFYVTEGTDATSNRENSWTLTPGTLFLNKRGHGARQERKASSFKMNVTAQFEAQEQYRQKVLAQRERIDSYFKEGLLDFSTLDRLDAGARQMFLKWISSAISMQVPNHQQIEKIVQQTIVTELDFEVTINIDLSQSIEVACVDGQLTMPYVVMERVVG</sequence>